<reference evidence="3 4" key="1">
    <citation type="journal article" date="2018" name="New Phytol.">
        <title>Phylogenomics of Endogonaceae and evolution of mycorrhizas within Mucoromycota.</title>
        <authorList>
            <person name="Chang Y."/>
            <person name="Desiro A."/>
            <person name="Na H."/>
            <person name="Sandor L."/>
            <person name="Lipzen A."/>
            <person name="Clum A."/>
            <person name="Barry K."/>
            <person name="Grigoriev I.V."/>
            <person name="Martin F.M."/>
            <person name="Stajich J.E."/>
            <person name="Smith M.E."/>
            <person name="Bonito G."/>
            <person name="Spatafora J.W."/>
        </authorList>
    </citation>
    <scope>NUCLEOTIDE SEQUENCE [LARGE SCALE GENOMIC DNA]</scope>
    <source>
        <strain evidence="3 4">GMNB39</strain>
    </source>
</reference>
<feature type="compositionally biased region" description="Gly residues" evidence="1">
    <location>
        <begin position="328"/>
        <end position="339"/>
    </location>
</feature>
<protein>
    <submittedName>
        <fullName evidence="3">Uncharacterized protein</fullName>
    </submittedName>
</protein>
<keyword evidence="2" id="KW-0812">Transmembrane</keyword>
<evidence type="ECO:0000256" key="1">
    <source>
        <dbReference type="SAM" id="MobiDB-lite"/>
    </source>
</evidence>
<accession>A0A433D5H1</accession>
<dbReference type="Proteomes" id="UP000268093">
    <property type="component" value="Unassembled WGS sequence"/>
</dbReference>
<keyword evidence="2" id="KW-1133">Transmembrane helix</keyword>
<sequence>MGLFGLSWYAALCAHVLRMFFHEKERFVGHVARLFRVGTAPTSAVSLQSTIVATHPYLTLSLVVLGLLAVLTFIAAVSMLRLVLFHIRLYFMNMTTVEYINRPARLSDYSLSDTDSSSSDPTPFERPKHASCTALPLSSPSSNGDEDTNDENPWRRPWPPLQPSLATRLRRRAQRTWVTLARGCWSCGAGDERRKHSAAGRAKGRYTWIGSGRAWWRSRRGVWEMVVVWCGFDTRRRGDSGVTATGTRKRRKGGATGTVAMEEVGGDEGSTLLPVHAASGGGAGFGKGHQRNGSRSRSRGKAIAALDLPAGEEDERSEYGGDDEMEEGGVGIGGGGGMK</sequence>
<evidence type="ECO:0000313" key="3">
    <source>
        <dbReference type="EMBL" id="RUP46080.1"/>
    </source>
</evidence>
<keyword evidence="2" id="KW-0472">Membrane</keyword>
<feature type="compositionally biased region" description="Low complexity" evidence="1">
    <location>
        <begin position="111"/>
        <end position="122"/>
    </location>
</feature>
<feature type="non-terminal residue" evidence="3">
    <location>
        <position position="339"/>
    </location>
</feature>
<dbReference type="EMBL" id="RBNI01006339">
    <property type="protein sequence ID" value="RUP46080.1"/>
    <property type="molecule type" value="Genomic_DNA"/>
</dbReference>
<feature type="compositionally biased region" description="Acidic residues" evidence="1">
    <location>
        <begin position="310"/>
        <end position="327"/>
    </location>
</feature>
<feature type="region of interest" description="Disordered" evidence="1">
    <location>
        <begin position="111"/>
        <end position="160"/>
    </location>
</feature>
<organism evidence="3 4">
    <name type="scientific">Jimgerdemannia flammicorona</name>
    <dbReference type="NCBI Taxonomy" id="994334"/>
    <lineage>
        <taxon>Eukaryota</taxon>
        <taxon>Fungi</taxon>
        <taxon>Fungi incertae sedis</taxon>
        <taxon>Mucoromycota</taxon>
        <taxon>Mucoromycotina</taxon>
        <taxon>Endogonomycetes</taxon>
        <taxon>Endogonales</taxon>
        <taxon>Endogonaceae</taxon>
        <taxon>Jimgerdemannia</taxon>
    </lineage>
</organism>
<name>A0A433D5H1_9FUNG</name>
<evidence type="ECO:0000256" key="2">
    <source>
        <dbReference type="SAM" id="Phobius"/>
    </source>
</evidence>
<feature type="region of interest" description="Disordered" evidence="1">
    <location>
        <begin position="275"/>
        <end position="339"/>
    </location>
</feature>
<evidence type="ECO:0000313" key="4">
    <source>
        <dbReference type="Proteomes" id="UP000268093"/>
    </source>
</evidence>
<feature type="transmembrane region" description="Helical" evidence="2">
    <location>
        <begin position="60"/>
        <end position="84"/>
    </location>
</feature>
<proteinExistence type="predicted"/>
<dbReference type="OrthoDB" id="9909019at2759"/>
<dbReference type="AlphaFoldDB" id="A0A433D5H1"/>
<comment type="caution">
    <text evidence="3">The sequence shown here is derived from an EMBL/GenBank/DDBJ whole genome shotgun (WGS) entry which is preliminary data.</text>
</comment>
<keyword evidence="4" id="KW-1185">Reference proteome</keyword>
<gene>
    <name evidence="3" type="ORF">BC936DRAFT_147379</name>
</gene>
<feature type="compositionally biased region" description="Basic residues" evidence="1">
    <location>
        <begin position="288"/>
        <end position="300"/>
    </location>
</feature>